<evidence type="ECO:0000313" key="3">
    <source>
        <dbReference type="Proteomes" id="UP000236846"/>
    </source>
</evidence>
<dbReference type="Pfam" id="PF00078">
    <property type="entry name" value="RVT_1"/>
    <property type="match status" value="1"/>
</dbReference>
<evidence type="ECO:0000313" key="2">
    <source>
        <dbReference type="EMBL" id="PIR25829.1"/>
    </source>
</evidence>
<keyword evidence="2" id="KW-0695">RNA-directed DNA polymerase</keyword>
<dbReference type="PANTHER" id="PTHR34047">
    <property type="entry name" value="NUCLEAR INTRON MATURASE 1, MITOCHONDRIAL-RELATED"/>
    <property type="match status" value="1"/>
</dbReference>
<dbReference type="InterPro" id="IPR051083">
    <property type="entry name" value="GrpII_Intron_Splice-Mob/Def"/>
</dbReference>
<dbReference type="CDD" id="cd01646">
    <property type="entry name" value="RT_Bac_retron_I"/>
    <property type="match status" value="1"/>
</dbReference>
<dbReference type="PANTHER" id="PTHR34047:SF8">
    <property type="entry name" value="PROTEIN YKFC"/>
    <property type="match status" value="1"/>
</dbReference>
<dbReference type="PROSITE" id="PS50878">
    <property type="entry name" value="RT_POL"/>
    <property type="match status" value="1"/>
</dbReference>
<dbReference type="AlphaFoldDB" id="A0A2H0PUU3"/>
<organism evidence="2 3">
    <name type="scientific">Candidatus Brennerbacteria bacterium CG11_big_fil_rev_8_21_14_0_20_43_10</name>
    <dbReference type="NCBI Taxonomy" id="1974523"/>
    <lineage>
        <taxon>Bacteria</taxon>
        <taxon>Candidatus Brenneribacteriota</taxon>
    </lineage>
</organism>
<keyword evidence="2" id="KW-0808">Transferase</keyword>
<dbReference type="InterPro" id="IPR000477">
    <property type="entry name" value="RT_dom"/>
</dbReference>
<reference evidence="2 3" key="1">
    <citation type="submission" date="2017-09" db="EMBL/GenBank/DDBJ databases">
        <title>Depth-based differentiation of microbial function through sediment-hosted aquifers and enrichment of novel symbionts in the deep terrestrial subsurface.</title>
        <authorList>
            <person name="Probst A.J."/>
            <person name="Ladd B."/>
            <person name="Jarett J.K."/>
            <person name="Geller-Mcgrath D.E."/>
            <person name="Sieber C.M."/>
            <person name="Emerson J.B."/>
            <person name="Anantharaman K."/>
            <person name="Thomas B.C."/>
            <person name="Malmstrom R."/>
            <person name="Stieglmeier M."/>
            <person name="Klingl A."/>
            <person name="Woyke T."/>
            <person name="Ryan C.M."/>
            <person name="Banfield J.F."/>
        </authorList>
    </citation>
    <scope>NUCLEOTIDE SEQUENCE [LARGE SCALE GENOMIC DNA]</scope>
    <source>
        <strain evidence="2">CG11_big_fil_rev_8_21_14_0_20_43_10</strain>
    </source>
</reference>
<sequence length="387" mass="46462">MINKTIFTFEKLYRAYLDCRENKRNTINALEFEWNLERNLFRLQKELEAKKYRSGRSICFAIKDPSPREIFAADFRDRIVHHLLINEIEGIGERKFIFDTFSCRKGKGTHLAVRRLKSFIRKVTKNYTQRAFYAQLDISGFFMAINHYILYSLFKKLVSKHNKPSWWEKEVLWLAKTIIFNKPTKNYVTKGDVSLFKFIPPRKSLFYSGLHCGLPIGNYSSQFSANLYLNELDQFVKRELKCRYYVRYVDDLILLDRDKENLRHWRNKINNFLEERLSLKLNLDKTKIQPIDNGINFLGYFVKPDYVLVCRRVVSRLKNKLYFLNKNKKETLELNKTLATINSYYGHFKHAFSFNLRKDIYENHLGEKGEKFLPKREYSFLKLMEPF</sequence>
<dbReference type="InterPro" id="IPR043502">
    <property type="entry name" value="DNA/RNA_pol_sf"/>
</dbReference>
<feature type="domain" description="Reverse transcriptase" evidence="1">
    <location>
        <begin position="1"/>
        <end position="302"/>
    </location>
</feature>
<name>A0A2H0PUU3_9BACT</name>
<evidence type="ECO:0000259" key="1">
    <source>
        <dbReference type="PROSITE" id="PS50878"/>
    </source>
</evidence>
<protein>
    <submittedName>
        <fullName evidence="2">Reverse transcriptase</fullName>
    </submittedName>
</protein>
<accession>A0A2H0PUU3</accession>
<dbReference type="EMBL" id="PCXE01000051">
    <property type="protein sequence ID" value="PIR25829.1"/>
    <property type="molecule type" value="Genomic_DNA"/>
</dbReference>
<gene>
    <name evidence="2" type="ORF">COV41_02630</name>
</gene>
<dbReference type="GO" id="GO:0003964">
    <property type="term" value="F:RNA-directed DNA polymerase activity"/>
    <property type="evidence" value="ECO:0007669"/>
    <property type="project" value="UniProtKB-KW"/>
</dbReference>
<keyword evidence="2" id="KW-0548">Nucleotidyltransferase</keyword>
<dbReference type="Proteomes" id="UP000236846">
    <property type="component" value="Unassembled WGS sequence"/>
</dbReference>
<proteinExistence type="predicted"/>
<comment type="caution">
    <text evidence="2">The sequence shown here is derived from an EMBL/GenBank/DDBJ whole genome shotgun (WGS) entry which is preliminary data.</text>
</comment>
<dbReference type="SUPFAM" id="SSF56672">
    <property type="entry name" value="DNA/RNA polymerases"/>
    <property type="match status" value="1"/>
</dbReference>